<dbReference type="EMBL" id="GFAH01000579">
    <property type="protein sequence ID" value="JAV47810.1"/>
    <property type="molecule type" value="Transcribed_RNA"/>
</dbReference>
<dbReference type="GO" id="GO:0004252">
    <property type="term" value="F:serine-type endopeptidase activity"/>
    <property type="evidence" value="ECO:0007669"/>
    <property type="project" value="InterPro"/>
</dbReference>
<dbReference type="SUPFAM" id="SSF50494">
    <property type="entry name" value="Trypsin-like serine proteases"/>
    <property type="match status" value="1"/>
</dbReference>
<keyword evidence="3" id="KW-0378">Hydrolase</keyword>
<evidence type="ECO:0000256" key="4">
    <source>
        <dbReference type="ARBA" id="ARBA00022825"/>
    </source>
</evidence>
<keyword evidence="2" id="KW-0645">Protease</keyword>
<dbReference type="PANTHER" id="PTHR24276:SF98">
    <property type="entry name" value="FI18310P1-RELATED"/>
    <property type="match status" value="1"/>
</dbReference>
<organism evidence="8">
    <name type="scientific">Hadrurus spadix</name>
    <dbReference type="NCBI Taxonomy" id="141984"/>
    <lineage>
        <taxon>Eukaryota</taxon>
        <taxon>Metazoa</taxon>
        <taxon>Ecdysozoa</taxon>
        <taxon>Arthropoda</taxon>
        <taxon>Chelicerata</taxon>
        <taxon>Arachnida</taxon>
        <taxon>Scorpiones</taxon>
        <taxon>Iurida</taxon>
        <taxon>Iuroidea</taxon>
        <taxon>Hadrurus</taxon>
    </lineage>
</organism>
<evidence type="ECO:0000256" key="6">
    <source>
        <dbReference type="SAM" id="SignalP"/>
    </source>
</evidence>
<evidence type="ECO:0000256" key="1">
    <source>
        <dbReference type="ARBA" id="ARBA00007664"/>
    </source>
</evidence>
<accession>A0A1W7R9J4</accession>
<dbReference type="SMART" id="SM00020">
    <property type="entry name" value="Tryp_SPc"/>
    <property type="match status" value="1"/>
</dbReference>
<dbReference type="PROSITE" id="PS50240">
    <property type="entry name" value="TRYPSIN_DOM"/>
    <property type="match status" value="1"/>
</dbReference>
<dbReference type="InterPro" id="IPR043504">
    <property type="entry name" value="Peptidase_S1_PA_chymotrypsin"/>
</dbReference>
<dbReference type="InterPro" id="IPR001314">
    <property type="entry name" value="Peptidase_S1A"/>
</dbReference>
<dbReference type="InterPro" id="IPR001254">
    <property type="entry name" value="Trypsin_dom"/>
</dbReference>
<keyword evidence="5" id="KW-1015">Disulfide bond</keyword>
<dbReference type="InterPro" id="IPR009003">
    <property type="entry name" value="Peptidase_S1_PA"/>
</dbReference>
<dbReference type="PANTHER" id="PTHR24276">
    <property type="entry name" value="POLYSERASE-RELATED"/>
    <property type="match status" value="1"/>
</dbReference>
<dbReference type="Gene3D" id="2.40.10.10">
    <property type="entry name" value="Trypsin-like serine proteases"/>
    <property type="match status" value="1"/>
</dbReference>
<sequence>MNALANICSVKIFLLWAVTSSVQGDDLSRIYEGEETEIINFPWAIRVIAIDEDSVSVCTGSLVTKRYVLTAGHCVYNNISDSLFSLDDMFGQIGSSDAAEGRVIKFSHICLHPGYNSTEKINDIAILRTTEPVKWKLFSPASTICLASSEYSIKENENLTSIEWDMSDSFLRKTISKYIPNGECLERLMELIPEEMKNESYQEEIPEIFVCLDNEDGHQVCEGDSGGPIMTNRGFLFLQEYVLVASS</sequence>
<dbReference type="PRINTS" id="PR00722">
    <property type="entry name" value="CHYMOTRYPSIN"/>
</dbReference>
<dbReference type="PROSITE" id="PS00134">
    <property type="entry name" value="TRYPSIN_HIS"/>
    <property type="match status" value="1"/>
</dbReference>
<evidence type="ECO:0000256" key="3">
    <source>
        <dbReference type="ARBA" id="ARBA00022801"/>
    </source>
</evidence>
<dbReference type="AlphaFoldDB" id="A0A1W7R9J4"/>
<feature type="chain" id="PRO_5013162378" evidence="6">
    <location>
        <begin position="25"/>
        <end position="247"/>
    </location>
</feature>
<evidence type="ECO:0000256" key="2">
    <source>
        <dbReference type="ARBA" id="ARBA00022670"/>
    </source>
</evidence>
<evidence type="ECO:0000259" key="7">
    <source>
        <dbReference type="PROSITE" id="PS50240"/>
    </source>
</evidence>
<proteinExistence type="inferred from homology"/>
<feature type="domain" description="Peptidase S1" evidence="7">
    <location>
        <begin position="30"/>
        <end position="247"/>
    </location>
</feature>
<evidence type="ECO:0000256" key="5">
    <source>
        <dbReference type="ARBA" id="ARBA00023157"/>
    </source>
</evidence>
<dbReference type="Pfam" id="PF00089">
    <property type="entry name" value="Trypsin"/>
    <property type="match status" value="1"/>
</dbReference>
<dbReference type="InterPro" id="IPR050430">
    <property type="entry name" value="Peptidase_S1"/>
</dbReference>
<feature type="signal peptide" evidence="6">
    <location>
        <begin position="1"/>
        <end position="24"/>
    </location>
</feature>
<dbReference type="InterPro" id="IPR018114">
    <property type="entry name" value="TRYPSIN_HIS"/>
</dbReference>
<name>A0A1W7R9J4_9SCOR</name>
<protein>
    <submittedName>
        <fullName evidence="8">Serine proteinase</fullName>
    </submittedName>
</protein>
<keyword evidence="6" id="KW-0732">Signal</keyword>
<dbReference type="FunFam" id="2.40.10.10:FF:000068">
    <property type="entry name" value="transmembrane protease serine 2"/>
    <property type="match status" value="1"/>
</dbReference>
<evidence type="ECO:0000313" key="8">
    <source>
        <dbReference type="EMBL" id="JAV47810.1"/>
    </source>
</evidence>
<comment type="similarity">
    <text evidence="1">Belongs to the peptidase S1 family.</text>
</comment>
<reference evidence="8" key="1">
    <citation type="submission" date="2016-11" db="EMBL/GenBank/DDBJ databases">
        <title>Venom-gland transcriptomics and venom proteomics of the black-back scorpion (Hadrurus spadix) reveal detectability challenges and an unexplored realm of animal toxin diversity.</title>
        <authorList>
            <person name="Rokyta D.R."/>
            <person name="Ward M.J."/>
        </authorList>
    </citation>
    <scope>NUCLEOTIDE SEQUENCE</scope>
    <source>
        <tissue evidence="8">Venom gland</tissue>
    </source>
</reference>
<dbReference type="GO" id="GO:0006508">
    <property type="term" value="P:proteolysis"/>
    <property type="evidence" value="ECO:0007669"/>
    <property type="project" value="UniProtKB-KW"/>
</dbReference>
<keyword evidence="4" id="KW-0720">Serine protease</keyword>